<dbReference type="Pfam" id="PF10782">
    <property type="entry name" value="zf-C2HCIx2C"/>
    <property type="match status" value="1"/>
</dbReference>
<evidence type="ECO:0000313" key="1">
    <source>
        <dbReference type="EMBL" id="TLS37500.1"/>
    </source>
</evidence>
<keyword evidence="1" id="KW-0862">Zinc</keyword>
<organism evidence="1 2">
    <name type="scientific">Exobacillus caeni</name>
    <dbReference type="NCBI Taxonomy" id="2574798"/>
    <lineage>
        <taxon>Bacteria</taxon>
        <taxon>Bacillati</taxon>
        <taxon>Bacillota</taxon>
        <taxon>Bacilli</taxon>
        <taxon>Bacillales</taxon>
        <taxon>Guptibacillaceae</taxon>
        <taxon>Exobacillus</taxon>
    </lineage>
</organism>
<dbReference type="AlphaFoldDB" id="A0A5R9F526"/>
<protein>
    <submittedName>
        <fullName evidence="1">Zinc-finger domain-containing protein</fullName>
    </submittedName>
</protein>
<accession>A0A5R9F526</accession>
<dbReference type="EMBL" id="SWLG01000006">
    <property type="protein sequence ID" value="TLS37500.1"/>
    <property type="molecule type" value="Genomic_DNA"/>
</dbReference>
<gene>
    <name evidence="1" type="ORF">FCL54_10175</name>
</gene>
<dbReference type="GO" id="GO:0008270">
    <property type="term" value="F:zinc ion binding"/>
    <property type="evidence" value="ECO:0007669"/>
    <property type="project" value="UniProtKB-KW"/>
</dbReference>
<name>A0A5R9F526_9BACL</name>
<comment type="caution">
    <text evidence="1">The sequence shown here is derived from an EMBL/GenBank/DDBJ whole genome shotgun (WGS) entry which is preliminary data.</text>
</comment>
<dbReference type="OrthoDB" id="2454446at2"/>
<reference evidence="1 2" key="1">
    <citation type="submission" date="2019-04" db="EMBL/GenBank/DDBJ databases">
        <title>Bacillus caeni sp. nov., a bacterium isolated from mangrove sediment.</title>
        <authorList>
            <person name="Huang H."/>
            <person name="Mo K."/>
            <person name="Hu Y."/>
        </authorList>
    </citation>
    <scope>NUCLEOTIDE SEQUENCE [LARGE SCALE GENOMIC DNA]</scope>
    <source>
        <strain evidence="1 2">HB172195</strain>
    </source>
</reference>
<keyword evidence="1" id="KW-0479">Metal-binding</keyword>
<sequence length="58" mass="6606">MNKKETIAEVGFILDTYCEGCLVKKFLRQDYGKCAAQKFCIRECTVGEQLKKLGKNLT</sequence>
<keyword evidence="2" id="KW-1185">Reference proteome</keyword>
<proteinExistence type="predicted"/>
<dbReference type="InterPro" id="IPR019718">
    <property type="entry name" value="DUF2602"/>
</dbReference>
<keyword evidence="1" id="KW-0863">Zinc-finger</keyword>
<evidence type="ECO:0000313" key="2">
    <source>
        <dbReference type="Proteomes" id="UP000308230"/>
    </source>
</evidence>
<dbReference type="Proteomes" id="UP000308230">
    <property type="component" value="Unassembled WGS sequence"/>
</dbReference>
<dbReference type="RefSeq" id="WP_138125984.1">
    <property type="nucleotide sequence ID" value="NZ_SWLG01000006.1"/>
</dbReference>